<comment type="caution">
    <text evidence="1">The sequence shown here is derived from an EMBL/GenBank/DDBJ whole genome shotgun (WGS) entry which is preliminary data.</text>
</comment>
<organism evidence="1 2">
    <name type="scientific">Tumebacillus lacus</name>
    <dbReference type="NCBI Taxonomy" id="2995335"/>
    <lineage>
        <taxon>Bacteria</taxon>
        <taxon>Bacillati</taxon>
        <taxon>Bacillota</taxon>
        <taxon>Bacilli</taxon>
        <taxon>Bacillales</taxon>
        <taxon>Alicyclobacillaceae</taxon>
        <taxon>Tumebacillus</taxon>
    </lineage>
</organism>
<evidence type="ECO:0000313" key="1">
    <source>
        <dbReference type="EMBL" id="MCX7572236.1"/>
    </source>
</evidence>
<protein>
    <recommendedName>
        <fullName evidence="3">HEPN domain-containing protein</fullName>
    </recommendedName>
</protein>
<reference evidence="1 2" key="1">
    <citation type="submission" date="2022-11" db="EMBL/GenBank/DDBJ databases">
        <title>Study of microbial diversity in lake waters.</title>
        <authorList>
            <person name="Zhang J."/>
        </authorList>
    </citation>
    <scope>NUCLEOTIDE SEQUENCE [LARGE SCALE GENOMIC DNA]</scope>
    <source>
        <strain evidence="1 2">DT12</strain>
    </source>
</reference>
<evidence type="ECO:0000313" key="2">
    <source>
        <dbReference type="Proteomes" id="UP001208017"/>
    </source>
</evidence>
<sequence>MALHVTRKQLIDSFHRHLAVYKSASIGKSMSHSLILFYAVECGLKALILGKIGKNSTEVLSNHSDAELQYISSGKNGHDLNRMIKYLNVSRLRIPEIQGIAVVDLHTAWRYGFPVGFEEQAQAVAKLYNIANWIEEEI</sequence>
<evidence type="ECO:0008006" key="3">
    <source>
        <dbReference type="Google" id="ProtNLM"/>
    </source>
</evidence>
<name>A0ABT3X5Q2_9BACL</name>
<keyword evidence="2" id="KW-1185">Reference proteome</keyword>
<proteinExistence type="predicted"/>
<dbReference type="Proteomes" id="UP001208017">
    <property type="component" value="Unassembled WGS sequence"/>
</dbReference>
<accession>A0ABT3X5Q2</accession>
<gene>
    <name evidence="1" type="ORF">OS242_20210</name>
</gene>
<dbReference type="EMBL" id="JAPMLT010000017">
    <property type="protein sequence ID" value="MCX7572236.1"/>
    <property type="molecule type" value="Genomic_DNA"/>
</dbReference>
<dbReference type="RefSeq" id="WP_267153486.1">
    <property type="nucleotide sequence ID" value="NZ_JAPMLT010000017.1"/>
</dbReference>